<reference evidence="3" key="1">
    <citation type="journal article" date="2006" name="PLoS Biol.">
        <title>Macronuclear genome sequence of the ciliate Tetrahymena thermophila, a model eukaryote.</title>
        <authorList>
            <person name="Eisen J.A."/>
            <person name="Coyne R.S."/>
            <person name="Wu M."/>
            <person name="Wu D."/>
            <person name="Thiagarajan M."/>
            <person name="Wortman J.R."/>
            <person name="Badger J.H."/>
            <person name="Ren Q."/>
            <person name="Amedeo P."/>
            <person name="Jones K.M."/>
            <person name="Tallon L.J."/>
            <person name="Delcher A.L."/>
            <person name="Salzberg S.L."/>
            <person name="Silva J.C."/>
            <person name="Haas B.J."/>
            <person name="Majoros W.H."/>
            <person name="Farzad M."/>
            <person name="Carlton J.M."/>
            <person name="Smith R.K. Jr."/>
            <person name="Garg J."/>
            <person name="Pearlman R.E."/>
            <person name="Karrer K.M."/>
            <person name="Sun L."/>
            <person name="Manning G."/>
            <person name="Elde N.C."/>
            <person name="Turkewitz A.P."/>
            <person name="Asai D.J."/>
            <person name="Wilkes D.E."/>
            <person name="Wang Y."/>
            <person name="Cai H."/>
            <person name="Collins K."/>
            <person name="Stewart B.A."/>
            <person name="Lee S.R."/>
            <person name="Wilamowska K."/>
            <person name="Weinberg Z."/>
            <person name="Ruzzo W.L."/>
            <person name="Wloga D."/>
            <person name="Gaertig J."/>
            <person name="Frankel J."/>
            <person name="Tsao C.-C."/>
            <person name="Gorovsky M.A."/>
            <person name="Keeling P.J."/>
            <person name="Waller R.F."/>
            <person name="Patron N.J."/>
            <person name="Cherry J.M."/>
            <person name="Stover N.A."/>
            <person name="Krieger C.J."/>
            <person name="del Toro C."/>
            <person name="Ryder H.F."/>
            <person name="Williamson S.C."/>
            <person name="Barbeau R.A."/>
            <person name="Hamilton E.P."/>
            <person name="Orias E."/>
        </authorList>
    </citation>
    <scope>NUCLEOTIDE SEQUENCE [LARGE SCALE GENOMIC DNA]</scope>
    <source>
        <strain evidence="3">SB210</strain>
    </source>
</reference>
<feature type="compositionally biased region" description="Basic residues" evidence="1">
    <location>
        <begin position="308"/>
        <end position="320"/>
    </location>
</feature>
<proteinExistence type="predicted"/>
<feature type="compositionally biased region" description="Polar residues" evidence="1">
    <location>
        <begin position="211"/>
        <end position="225"/>
    </location>
</feature>
<dbReference type="AlphaFoldDB" id="Q245T3"/>
<feature type="region of interest" description="Disordered" evidence="1">
    <location>
        <begin position="302"/>
        <end position="326"/>
    </location>
</feature>
<protein>
    <submittedName>
        <fullName evidence="2">Uncharacterized protein</fullName>
    </submittedName>
</protein>
<accession>Q245T3</accession>
<dbReference type="RefSeq" id="XP_001023795.2">
    <property type="nucleotide sequence ID" value="XM_001023795.3"/>
</dbReference>
<feature type="region of interest" description="Disordered" evidence="1">
    <location>
        <begin position="1"/>
        <end position="36"/>
    </location>
</feature>
<evidence type="ECO:0000313" key="3">
    <source>
        <dbReference type="Proteomes" id="UP000009168"/>
    </source>
</evidence>
<evidence type="ECO:0000256" key="1">
    <source>
        <dbReference type="SAM" id="MobiDB-lite"/>
    </source>
</evidence>
<organism evidence="2 3">
    <name type="scientific">Tetrahymena thermophila (strain SB210)</name>
    <dbReference type="NCBI Taxonomy" id="312017"/>
    <lineage>
        <taxon>Eukaryota</taxon>
        <taxon>Sar</taxon>
        <taxon>Alveolata</taxon>
        <taxon>Ciliophora</taxon>
        <taxon>Intramacronucleata</taxon>
        <taxon>Oligohymenophorea</taxon>
        <taxon>Hymenostomatida</taxon>
        <taxon>Tetrahymenina</taxon>
        <taxon>Tetrahymenidae</taxon>
        <taxon>Tetrahymena</taxon>
    </lineage>
</organism>
<feature type="compositionally biased region" description="Polar residues" evidence="1">
    <location>
        <begin position="160"/>
        <end position="178"/>
    </location>
</feature>
<evidence type="ECO:0000313" key="2">
    <source>
        <dbReference type="EMBL" id="EAS03550.2"/>
    </source>
</evidence>
<dbReference type="KEGG" id="tet:TTHERM_00245660"/>
<sequence>MMVRQQNNQNTQSQSNITTSVSQYTSEDSQNSQVQRENRNKIILKYDENIAKIVALGMEEKLIKNQLGKIDISDALVKVSSNVNIFSVKQSANFLFAISKLINYGYLSLNQELKDFFARFKDQIMKQQQQQQQKEKQHRSSRKNQTKKRLRDAAKEIADNLSNSIDERSNTSIQQPRHISTEERLNMQEQNLISPLAMMINQRSDLDSDNENSNTGFSDNLPDPNQQRLMMLGEDNLAGIEFDGGLGMDTGFDYDGFQYDFSEQDSQSQGFNKVNGNAINISQELNQVGDISERYIRKITNYANQQSSKKKKKTKQKQQGHNKEGEHAILNETVDMDNQEFSKAMDEKLNQFYSSQSQRVNKNISHISDISRLSTTLQQPSILSQNFNIYEESISEAPFQQINISNYLNASTLVDQPILNLTKKFDEAISLKENDNNVLLSEELISKLEKAMQNINIDLVKQDQGGVDMMDFNQDNQGGYMDYPDDFGSLDQYNQQKEEQDGELEIPVQIPEIQKSKLEKDKKIDEIDSLQDFDITPLDKKILTEEEQRVLQQYDKLFTKLRDILDKEPTAEFNDVYQSFKNQKSKAELFYDILELQKLGQISVSQNDNIHFSPIQILIK</sequence>
<dbReference type="GeneID" id="7841491"/>
<feature type="compositionally biased region" description="Polar residues" evidence="1">
    <location>
        <begin position="24"/>
        <end position="35"/>
    </location>
</feature>
<gene>
    <name evidence="2" type="ORF">TTHERM_00245660</name>
</gene>
<dbReference type="HOGENOM" id="CLU_441806_0_0_1"/>
<feature type="region of interest" description="Disordered" evidence="1">
    <location>
        <begin position="127"/>
        <end position="181"/>
    </location>
</feature>
<dbReference type="InParanoid" id="Q245T3"/>
<keyword evidence="3" id="KW-1185">Reference proteome</keyword>
<feature type="region of interest" description="Disordered" evidence="1">
    <location>
        <begin position="205"/>
        <end position="225"/>
    </location>
</feature>
<name>Q245T3_TETTS</name>
<feature type="compositionally biased region" description="Low complexity" evidence="1">
    <location>
        <begin position="1"/>
        <end position="23"/>
    </location>
</feature>
<dbReference type="Proteomes" id="UP000009168">
    <property type="component" value="Unassembled WGS sequence"/>
</dbReference>
<feature type="compositionally biased region" description="Basic residues" evidence="1">
    <location>
        <begin position="136"/>
        <end position="150"/>
    </location>
</feature>
<dbReference type="EMBL" id="GG662474">
    <property type="protein sequence ID" value="EAS03550.2"/>
    <property type="molecule type" value="Genomic_DNA"/>
</dbReference>